<accession>A0A6I8V236</accession>
<evidence type="ECO:0000256" key="1">
    <source>
        <dbReference type="SAM" id="SignalP"/>
    </source>
</evidence>
<keyword evidence="1" id="KW-0732">Signal</keyword>
<dbReference type="KEGG" id="dpo:6896973"/>
<reference evidence="2" key="1">
    <citation type="submission" date="2024-06" db="UniProtKB">
        <authorList>
            <consortium name="RefSeq"/>
        </authorList>
    </citation>
    <scope>NUCLEOTIDE SEQUENCE [LARGE SCALE GENOMIC DNA]</scope>
    <source>
        <strain evidence="2">MV2-25</strain>
    </source>
</reference>
<feature type="chain" id="PRO_5026348411" evidence="1">
    <location>
        <begin position="27"/>
        <end position="114"/>
    </location>
</feature>
<dbReference type="RefSeq" id="XP_002137158.2">
    <property type="nucleotide sequence ID" value="XM_002137122.3"/>
</dbReference>
<sequence length="114" mass="12307">MNATGLLLLMGLALSLQLILMGPTSCAPVSDDLESPSSIKEIGGLAAFAYTRKKVAKTPPKTNLIMPPSKNMTRRQRMEYADDCEPLGMVCKFAEQCCTKACMVATRRCAFVGS</sequence>
<evidence type="ECO:0000313" key="2">
    <source>
        <dbReference type="Proteomes" id="UP000001819"/>
    </source>
</evidence>
<name>A0A6I8V236_DROPS</name>
<reference evidence="3" key="2">
    <citation type="submission" date="2025-08" db="UniProtKB">
        <authorList>
            <consortium name="RefSeq"/>
        </authorList>
    </citation>
    <scope>IDENTIFICATION</scope>
    <source>
        <strain evidence="3">MV-25-SWS-2005</strain>
        <tissue evidence="3">Whole body</tissue>
    </source>
</reference>
<keyword evidence="2" id="KW-1185">Reference proteome</keyword>
<evidence type="ECO:0000313" key="3">
    <source>
        <dbReference type="RefSeq" id="XP_002137158.2"/>
    </source>
</evidence>
<dbReference type="AlphaFoldDB" id="A0A6I8V236"/>
<protein>
    <submittedName>
        <fullName evidence="3">Uncharacterized protein</fullName>
    </submittedName>
</protein>
<dbReference type="Proteomes" id="UP000001819">
    <property type="component" value="Chromosome 2"/>
</dbReference>
<proteinExistence type="predicted"/>
<feature type="signal peptide" evidence="1">
    <location>
        <begin position="1"/>
        <end position="26"/>
    </location>
</feature>
<dbReference type="InParanoid" id="A0A6I8V236"/>
<gene>
    <name evidence="3" type="primary">LOC6896973</name>
</gene>
<organism evidence="2 3">
    <name type="scientific">Drosophila pseudoobscura pseudoobscura</name>
    <name type="common">Fruit fly</name>
    <dbReference type="NCBI Taxonomy" id="46245"/>
    <lineage>
        <taxon>Eukaryota</taxon>
        <taxon>Metazoa</taxon>
        <taxon>Ecdysozoa</taxon>
        <taxon>Arthropoda</taxon>
        <taxon>Hexapoda</taxon>
        <taxon>Insecta</taxon>
        <taxon>Pterygota</taxon>
        <taxon>Neoptera</taxon>
        <taxon>Endopterygota</taxon>
        <taxon>Diptera</taxon>
        <taxon>Brachycera</taxon>
        <taxon>Muscomorpha</taxon>
        <taxon>Ephydroidea</taxon>
        <taxon>Drosophilidae</taxon>
        <taxon>Drosophila</taxon>
        <taxon>Sophophora</taxon>
    </lineage>
</organism>